<dbReference type="GO" id="GO:0005524">
    <property type="term" value="F:ATP binding"/>
    <property type="evidence" value="ECO:0007669"/>
    <property type="project" value="InterPro"/>
</dbReference>
<evidence type="ECO:0000256" key="2">
    <source>
        <dbReference type="ARBA" id="ARBA00022448"/>
    </source>
</evidence>
<dbReference type="InterPro" id="IPR003439">
    <property type="entry name" value="ABC_transporter-like_ATP-bd"/>
</dbReference>
<dbReference type="RefSeq" id="WP_169699850.1">
    <property type="nucleotide sequence ID" value="NZ_LS974202.1"/>
</dbReference>
<dbReference type="AlphaFoldDB" id="A0A7Z7PQ34"/>
<keyword evidence="5" id="KW-1185">Reference proteome</keyword>
<organism evidence="4 5">
    <name type="scientific">Mesotoga infera</name>
    <dbReference type="NCBI Taxonomy" id="1236046"/>
    <lineage>
        <taxon>Bacteria</taxon>
        <taxon>Thermotogati</taxon>
        <taxon>Thermotogota</taxon>
        <taxon>Thermotogae</taxon>
        <taxon>Kosmotogales</taxon>
        <taxon>Kosmotogaceae</taxon>
        <taxon>Mesotoga</taxon>
    </lineage>
</organism>
<accession>A0A7Z7PQ34</accession>
<reference evidence="4 5" key="1">
    <citation type="submission" date="2017-01" db="EMBL/GenBank/DDBJ databases">
        <authorList>
            <person name="Erauso G."/>
        </authorList>
    </citation>
    <scope>NUCLEOTIDE SEQUENCE [LARGE SCALE GENOMIC DNA]</scope>
    <source>
        <strain evidence="4">MESINF1</strain>
    </source>
</reference>
<dbReference type="InterPro" id="IPR027417">
    <property type="entry name" value="P-loop_NTPase"/>
</dbReference>
<comment type="similarity">
    <text evidence="1">Belongs to the ABC transporter superfamily.</text>
</comment>
<dbReference type="PANTHER" id="PTHR43166">
    <property type="entry name" value="AMINO ACID IMPORT ATP-BINDING PROTEIN"/>
    <property type="match status" value="1"/>
</dbReference>
<dbReference type="SUPFAM" id="SSF52540">
    <property type="entry name" value="P-loop containing nucleoside triphosphate hydrolases"/>
    <property type="match status" value="1"/>
</dbReference>
<dbReference type="Gene3D" id="3.40.50.300">
    <property type="entry name" value="P-loop containing nucleotide triphosphate hydrolases"/>
    <property type="match status" value="1"/>
</dbReference>
<sequence length="238" mass="27033">MSETALSLKGFTLSVSGENVLENITLDIPSGSIALVQGVRGSGKSALMRSFIHLNEELFDNVSFSGYIRLFGEDVSELDRKRVRQKVAYVDTSFLEALSNFTLLEFFRFLKGKWFKFEDFSEEELDLLEDLNLLDILANKNRSYLSSISLSKRLSLLIFSTLFRRPEVIMLDNVLDHLDDSACTEVKNILLDTQKNRTLIISSRFSLRLLDISDLLIVLESGKISYVGSPEVFVLQNR</sequence>
<dbReference type="KEGG" id="minf:MESINF_2295"/>
<gene>
    <name evidence="4" type="ORF">MESINF_2295</name>
</gene>
<dbReference type="Pfam" id="PF00005">
    <property type="entry name" value="ABC_tran"/>
    <property type="match status" value="1"/>
</dbReference>
<dbReference type="InterPro" id="IPR050086">
    <property type="entry name" value="MetN_ABC_transporter-like"/>
</dbReference>
<protein>
    <submittedName>
        <fullName evidence="4">AAA ATPase</fullName>
    </submittedName>
</protein>
<dbReference type="CDD" id="cd00267">
    <property type="entry name" value="ABC_ATPase"/>
    <property type="match status" value="1"/>
</dbReference>
<feature type="domain" description="ABC transporter" evidence="3">
    <location>
        <begin position="6"/>
        <end position="234"/>
    </location>
</feature>
<evidence type="ECO:0000313" key="4">
    <source>
        <dbReference type="EMBL" id="SSC13735.1"/>
    </source>
</evidence>
<keyword evidence="2" id="KW-0813">Transport</keyword>
<dbReference type="EMBL" id="LS974202">
    <property type="protein sequence ID" value="SSC13735.1"/>
    <property type="molecule type" value="Genomic_DNA"/>
</dbReference>
<dbReference type="GO" id="GO:0016887">
    <property type="term" value="F:ATP hydrolysis activity"/>
    <property type="evidence" value="ECO:0007669"/>
    <property type="project" value="InterPro"/>
</dbReference>
<dbReference type="Proteomes" id="UP000250796">
    <property type="component" value="Chromosome MESINF"/>
</dbReference>
<evidence type="ECO:0000259" key="3">
    <source>
        <dbReference type="PROSITE" id="PS50893"/>
    </source>
</evidence>
<dbReference type="PANTHER" id="PTHR43166:SF4">
    <property type="entry name" value="PHOSPHONATES IMPORT ATP-BINDING PROTEIN PHNC"/>
    <property type="match status" value="1"/>
</dbReference>
<name>A0A7Z7PQ34_9BACT</name>
<evidence type="ECO:0000313" key="5">
    <source>
        <dbReference type="Proteomes" id="UP000250796"/>
    </source>
</evidence>
<evidence type="ECO:0000256" key="1">
    <source>
        <dbReference type="ARBA" id="ARBA00005417"/>
    </source>
</evidence>
<proteinExistence type="inferred from homology"/>
<dbReference type="PROSITE" id="PS50893">
    <property type="entry name" value="ABC_TRANSPORTER_2"/>
    <property type="match status" value="1"/>
</dbReference>